<dbReference type="InterPro" id="IPR008613">
    <property type="entry name" value="Excalibur_Ca-bd_domain"/>
</dbReference>
<dbReference type="AlphaFoldDB" id="H5UN15"/>
<feature type="domain" description="Excalibur calcium-binding" evidence="3">
    <location>
        <begin position="33"/>
        <end position="93"/>
    </location>
</feature>
<proteinExistence type="predicted"/>
<accession>H5UN15</accession>
<feature type="signal peptide" evidence="2">
    <location>
        <begin position="1"/>
        <end position="28"/>
    </location>
</feature>
<feature type="region of interest" description="Disordered" evidence="1">
    <location>
        <begin position="87"/>
        <end position="128"/>
    </location>
</feature>
<keyword evidence="5" id="KW-1185">Reference proteome</keyword>
<reference evidence="4 5" key="1">
    <citation type="submission" date="2012-02" db="EMBL/GenBank/DDBJ databases">
        <title>Whole genome shotgun sequence of Mobilicoccus pelagius NBRC 104925.</title>
        <authorList>
            <person name="Yoshida Y."/>
            <person name="Hosoyama A."/>
            <person name="Tsuchikane K."/>
            <person name="Katsumata H."/>
            <person name="Yamazaki S."/>
            <person name="Fujita N."/>
        </authorList>
    </citation>
    <scope>NUCLEOTIDE SEQUENCE [LARGE SCALE GENOMIC DNA]</scope>
    <source>
        <strain evidence="4 5">NBRC 104925</strain>
    </source>
</reference>
<organism evidence="4 5">
    <name type="scientific">Mobilicoccus pelagius NBRC 104925</name>
    <dbReference type="NCBI Taxonomy" id="1089455"/>
    <lineage>
        <taxon>Bacteria</taxon>
        <taxon>Bacillati</taxon>
        <taxon>Actinomycetota</taxon>
        <taxon>Actinomycetes</taxon>
        <taxon>Micrococcales</taxon>
        <taxon>Dermatophilaceae</taxon>
        <taxon>Mobilicoccus</taxon>
    </lineage>
</organism>
<protein>
    <recommendedName>
        <fullName evidence="3">Excalibur calcium-binding domain-containing protein</fullName>
    </recommendedName>
</protein>
<feature type="compositionally biased region" description="Basic residues" evidence="1">
    <location>
        <begin position="105"/>
        <end position="116"/>
    </location>
</feature>
<feature type="chain" id="PRO_5039418508" description="Excalibur calcium-binding domain-containing protein" evidence="2">
    <location>
        <begin position="29"/>
        <end position="261"/>
    </location>
</feature>
<evidence type="ECO:0000256" key="1">
    <source>
        <dbReference type="SAM" id="MobiDB-lite"/>
    </source>
</evidence>
<evidence type="ECO:0000259" key="3">
    <source>
        <dbReference type="SMART" id="SM00894"/>
    </source>
</evidence>
<evidence type="ECO:0000313" key="4">
    <source>
        <dbReference type="EMBL" id="GAB47123.1"/>
    </source>
</evidence>
<dbReference type="eggNOG" id="COG0515">
    <property type="taxonomic scope" value="Bacteria"/>
</dbReference>
<dbReference type="Pfam" id="PF05901">
    <property type="entry name" value="Excalibur"/>
    <property type="match status" value="1"/>
</dbReference>
<dbReference type="SMART" id="SM00894">
    <property type="entry name" value="Excalibur"/>
    <property type="match status" value="1"/>
</dbReference>
<evidence type="ECO:0000313" key="5">
    <source>
        <dbReference type="Proteomes" id="UP000004367"/>
    </source>
</evidence>
<dbReference type="Proteomes" id="UP000004367">
    <property type="component" value="Unassembled WGS sequence"/>
</dbReference>
<dbReference type="STRING" id="1089455.MOPEL_003_01490"/>
<comment type="caution">
    <text evidence="4">The sequence shown here is derived from an EMBL/GenBank/DDBJ whole genome shotgun (WGS) entry which is preliminary data.</text>
</comment>
<dbReference type="RefSeq" id="WP_009481021.1">
    <property type="nucleotide sequence ID" value="NZ_BAFE01000003.1"/>
</dbReference>
<gene>
    <name evidence="4" type="ORF">MOPEL_003_01490</name>
</gene>
<dbReference type="EMBL" id="BAFE01000003">
    <property type="protein sequence ID" value="GAB47123.1"/>
    <property type="molecule type" value="Genomic_DNA"/>
</dbReference>
<name>H5UN15_9MICO</name>
<sequence>MSRALPLLVAAAAAAAPLVAATAPAAEAAPTAAYRNCAQLNRVYPHGVGKKGAVDKANGGHKAHPVRNFKVDTRLYNSLSKSLDRDRDGIACEKGGSSSTPTKKTPSKKTPAKKTPAKTTSKGRAVSSPTGFAFVTPSSNITCVAGPSDVRCDILDRTYRAPRNPGWCDLDYGSALGLRRTASFVCAGDTAFGTASPRQNWFLKTGLKPLNVYGEQQAVLPYDWTVKSTQIACTSTTKGVTCTNSTTRHGFTISKAAYKVF</sequence>
<keyword evidence="2" id="KW-0732">Signal</keyword>
<evidence type="ECO:0000256" key="2">
    <source>
        <dbReference type="SAM" id="SignalP"/>
    </source>
</evidence>
<dbReference type="OrthoDB" id="2735480at2"/>